<reference evidence="7" key="1">
    <citation type="submission" date="2023-06" db="EMBL/GenBank/DDBJ databases">
        <authorList>
            <person name="Delattre M."/>
        </authorList>
    </citation>
    <scope>NUCLEOTIDE SEQUENCE</scope>
    <source>
        <strain evidence="7">AF72</strain>
    </source>
</reference>
<evidence type="ECO:0000256" key="5">
    <source>
        <dbReference type="ARBA" id="ARBA00023136"/>
    </source>
</evidence>
<evidence type="ECO:0000256" key="4">
    <source>
        <dbReference type="ARBA" id="ARBA00022989"/>
    </source>
</evidence>
<comment type="subcellular location">
    <subcellularLocation>
        <location evidence="1">Membrane</location>
        <topology evidence="1">Multi-pass membrane protein</topology>
    </subcellularLocation>
</comment>
<comment type="caution">
    <text evidence="7">The sequence shown here is derived from an EMBL/GenBank/DDBJ whole genome shotgun (WGS) entry which is preliminary data.</text>
</comment>
<dbReference type="Pfam" id="PF07857">
    <property type="entry name" value="TMEM144"/>
    <property type="match status" value="2"/>
</dbReference>
<dbReference type="PANTHER" id="PTHR16119">
    <property type="entry name" value="TRANSMEMBRANE PROTEIN 144"/>
    <property type="match status" value="1"/>
</dbReference>
<dbReference type="AlphaFoldDB" id="A0AA36CFV5"/>
<keyword evidence="8" id="KW-1185">Reference proteome</keyword>
<feature type="transmembrane region" description="Helical" evidence="6">
    <location>
        <begin position="102"/>
        <end position="121"/>
    </location>
</feature>
<dbReference type="GO" id="GO:0016020">
    <property type="term" value="C:membrane"/>
    <property type="evidence" value="ECO:0007669"/>
    <property type="project" value="UniProtKB-SubCell"/>
</dbReference>
<evidence type="ECO:0000313" key="7">
    <source>
        <dbReference type="EMBL" id="CAJ0567707.1"/>
    </source>
</evidence>
<evidence type="ECO:0000256" key="1">
    <source>
        <dbReference type="ARBA" id="ARBA00004141"/>
    </source>
</evidence>
<feature type="non-terminal residue" evidence="7">
    <location>
        <position position="1"/>
    </location>
</feature>
<evidence type="ECO:0000313" key="8">
    <source>
        <dbReference type="Proteomes" id="UP001177023"/>
    </source>
</evidence>
<dbReference type="GO" id="GO:0015144">
    <property type="term" value="F:carbohydrate transmembrane transporter activity"/>
    <property type="evidence" value="ECO:0007669"/>
    <property type="project" value="InterPro"/>
</dbReference>
<dbReference type="PANTHER" id="PTHR16119:SF16">
    <property type="entry name" value="TRANSMEMBRANE PROTEIN 144 HOMOLOG"/>
    <property type="match status" value="1"/>
</dbReference>
<evidence type="ECO:0000256" key="3">
    <source>
        <dbReference type="ARBA" id="ARBA00022692"/>
    </source>
</evidence>
<keyword evidence="5 6" id="KW-0472">Membrane</keyword>
<dbReference type="Proteomes" id="UP001177023">
    <property type="component" value="Unassembled WGS sequence"/>
</dbReference>
<proteinExistence type="inferred from homology"/>
<dbReference type="InterPro" id="IPR010651">
    <property type="entry name" value="Sugar_transport"/>
</dbReference>
<name>A0AA36CFV5_9BILA</name>
<dbReference type="EMBL" id="CATQJA010001545">
    <property type="protein sequence ID" value="CAJ0567707.1"/>
    <property type="molecule type" value="Genomic_DNA"/>
</dbReference>
<feature type="transmembrane region" description="Helical" evidence="6">
    <location>
        <begin position="32"/>
        <end position="52"/>
    </location>
</feature>
<evidence type="ECO:0000256" key="6">
    <source>
        <dbReference type="SAM" id="Phobius"/>
    </source>
</evidence>
<keyword evidence="3 6" id="KW-0812">Transmembrane</keyword>
<evidence type="ECO:0000256" key="2">
    <source>
        <dbReference type="ARBA" id="ARBA00005731"/>
    </source>
</evidence>
<keyword evidence="4 6" id="KW-1133">Transmembrane helix</keyword>
<organism evidence="7 8">
    <name type="scientific">Mesorhabditis spiculigera</name>
    <dbReference type="NCBI Taxonomy" id="96644"/>
    <lineage>
        <taxon>Eukaryota</taxon>
        <taxon>Metazoa</taxon>
        <taxon>Ecdysozoa</taxon>
        <taxon>Nematoda</taxon>
        <taxon>Chromadorea</taxon>
        <taxon>Rhabditida</taxon>
        <taxon>Rhabditina</taxon>
        <taxon>Rhabditomorpha</taxon>
        <taxon>Rhabditoidea</taxon>
        <taxon>Rhabditidae</taxon>
        <taxon>Mesorhabditinae</taxon>
        <taxon>Mesorhabditis</taxon>
    </lineage>
</organism>
<protein>
    <submittedName>
        <fullName evidence="7">Uncharacterized protein</fullName>
    </submittedName>
</protein>
<dbReference type="InterPro" id="IPR012435">
    <property type="entry name" value="TMEM144"/>
</dbReference>
<comment type="similarity">
    <text evidence="2">Belongs to the TMEM144 family.</text>
</comment>
<gene>
    <name evidence="7" type="ORF">MSPICULIGERA_LOCUS6249</name>
</gene>
<accession>A0AA36CFV5</accession>
<sequence length="127" mass="14118">MWDGFLCCLLASILFGSVFVPMRRHPMGDGYYAQLFFSLGAFLITFPIGIYYPPTVYPLVMFGGALWCFDRRLPPTVATTARACRVTMEVLYFKEITGNRNITLLAVAYSLTLVGVAVITASRTISL</sequence>